<organism evidence="3 4">
    <name type="scientific">Amycolatopsis albidoflavus</name>
    <dbReference type="NCBI Taxonomy" id="102226"/>
    <lineage>
        <taxon>Bacteria</taxon>
        <taxon>Bacillati</taxon>
        <taxon>Actinomycetota</taxon>
        <taxon>Actinomycetes</taxon>
        <taxon>Pseudonocardiales</taxon>
        <taxon>Pseudonocardiaceae</taxon>
        <taxon>Amycolatopsis</taxon>
    </lineage>
</organism>
<evidence type="ECO:0000313" key="4">
    <source>
        <dbReference type="Proteomes" id="UP001597542"/>
    </source>
</evidence>
<dbReference type="RefSeq" id="WP_344286422.1">
    <property type="nucleotide sequence ID" value="NZ_BAAAHV010000026.1"/>
</dbReference>
<dbReference type="Pfam" id="PF13354">
    <property type="entry name" value="Beta-lactamase2"/>
    <property type="match status" value="1"/>
</dbReference>
<keyword evidence="3" id="KW-0378">Hydrolase</keyword>
<name>A0ABW5IAE9_9PSEU</name>
<keyword evidence="4" id="KW-1185">Reference proteome</keyword>
<dbReference type="GO" id="GO:0016787">
    <property type="term" value="F:hydrolase activity"/>
    <property type="evidence" value="ECO:0007669"/>
    <property type="project" value="UniProtKB-KW"/>
</dbReference>
<feature type="chain" id="PRO_5046362080" evidence="1">
    <location>
        <begin position="24"/>
        <end position="289"/>
    </location>
</feature>
<gene>
    <name evidence="3" type="ORF">ACFSUT_36995</name>
</gene>
<dbReference type="SUPFAM" id="SSF56601">
    <property type="entry name" value="beta-lactamase/transpeptidase-like"/>
    <property type="match status" value="1"/>
</dbReference>
<dbReference type="PROSITE" id="PS51257">
    <property type="entry name" value="PROKAR_LIPOPROTEIN"/>
    <property type="match status" value="1"/>
</dbReference>
<comment type="caution">
    <text evidence="3">The sequence shown here is derived from an EMBL/GenBank/DDBJ whole genome shotgun (WGS) entry which is preliminary data.</text>
</comment>
<evidence type="ECO:0000256" key="1">
    <source>
        <dbReference type="SAM" id="SignalP"/>
    </source>
</evidence>
<feature type="domain" description="Beta-lactamase class A catalytic" evidence="2">
    <location>
        <begin position="117"/>
        <end position="255"/>
    </location>
</feature>
<reference evidence="4" key="1">
    <citation type="journal article" date="2019" name="Int. J. Syst. Evol. Microbiol.">
        <title>The Global Catalogue of Microorganisms (GCM) 10K type strain sequencing project: providing services to taxonomists for standard genome sequencing and annotation.</title>
        <authorList>
            <consortium name="The Broad Institute Genomics Platform"/>
            <consortium name="The Broad Institute Genome Sequencing Center for Infectious Disease"/>
            <person name="Wu L."/>
            <person name="Ma J."/>
        </authorList>
    </citation>
    <scope>NUCLEOTIDE SEQUENCE [LARGE SCALE GENOMIC DNA]</scope>
    <source>
        <strain evidence="4">CGMCC 4.7638</strain>
    </source>
</reference>
<dbReference type="Proteomes" id="UP001597542">
    <property type="component" value="Unassembled WGS sequence"/>
</dbReference>
<dbReference type="PANTHER" id="PTHR35333:SF3">
    <property type="entry name" value="BETA-LACTAMASE-TYPE TRANSPEPTIDASE FOLD CONTAINING PROTEIN"/>
    <property type="match status" value="1"/>
</dbReference>
<protein>
    <submittedName>
        <fullName evidence="3">Serine hydrolase</fullName>
    </submittedName>
</protein>
<keyword evidence="1" id="KW-0732">Signal</keyword>
<proteinExistence type="predicted"/>
<evidence type="ECO:0000259" key="2">
    <source>
        <dbReference type="Pfam" id="PF13354"/>
    </source>
</evidence>
<dbReference type="Gene3D" id="3.40.710.10">
    <property type="entry name" value="DD-peptidase/beta-lactamase superfamily"/>
    <property type="match status" value="1"/>
</dbReference>
<dbReference type="InterPro" id="IPR000871">
    <property type="entry name" value="Beta-lactam_class-A"/>
</dbReference>
<evidence type="ECO:0000313" key="3">
    <source>
        <dbReference type="EMBL" id="MFD2485921.1"/>
    </source>
</evidence>
<feature type="signal peptide" evidence="1">
    <location>
        <begin position="1"/>
        <end position="23"/>
    </location>
</feature>
<dbReference type="InterPro" id="IPR012338">
    <property type="entry name" value="Beta-lactam/transpept-like"/>
</dbReference>
<accession>A0ABW5IAE9</accession>
<sequence>MKMLVGVAAVAVVGGLVAAIAVACGSGGTDWQAACKTVPAAAAGKHPGAVAEARKALLSNGNDPRLEIEVVDLDACAVEVSWKGDQPQPTASVVKLLIALELIDRSGVPSDSDAAAVRSMLSASDDRAASRLWQQLGGPEIVRRQAGKLGLAHTSPPADPGQWGSTQMSADDVVAVYRHITSGRPDDEREFLTEALESAPRNAADGFDQHFGIPRAFPGAKWAVKQGWGTSDGRRVLNTTGLVRTESRTFAVAVMSTWDDSVDVAAATKALTAATGALKGSLAGGGKLA</sequence>
<dbReference type="InterPro" id="IPR045155">
    <property type="entry name" value="Beta-lactam_cat"/>
</dbReference>
<dbReference type="EMBL" id="JBHUKQ010000019">
    <property type="protein sequence ID" value="MFD2485921.1"/>
    <property type="molecule type" value="Genomic_DNA"/>
</dbReference>
<dbReference type="PANTHER" id="PTHR35333">
    <property type="entry name" value="BETA-LACTAMASE"/>
    <property type="match status" value="1"/>
</dbReference>